<keyword evidence="2" id="KW-1185">Reference proteome</keyword>
<dbReference type="EMBL" id="OZ034821">
    <property type="protein sequence ID" value="CAL1407566.1"/>
    <property type="molecule type" value="Genomic_DNA"/>
</dbReference>
<evidence type="ECO:0000313" key="1">
    <source>
        <dbReference type="EMBL" id="CAL1407566.1"/>
    </source>
</evidence>
<dbReference type="CDD" id="cd00303">
    <property type="entry name" value="retropepsin_like"/>
    <property type="match status" value="1"/>
</dbReference>
<name>A0AAV2GAS1_9ROSI</name>
<dbReference type="SUPFAM" id="SSF50630">
    <property type="entry name" value="Acid proteases"/>
    <property type="match status" value="1"/>
</dbReference>
<organism evidence="1 2">
    <name type="scientific">Linum trigynum</name>
    <dbReference type="NCBI Taxonomy" id="586398"/>
    <lineage>
        <taxon>Eukaryota</taxon>
        <taxon>Viridiplantae</taxon>
        <taxon>Streptophyta</taxon>
        <taxon>Embryophyta</taxon>
        <taxon>Tracheophyta</taxon>
        <taxon>Spermatophyta</taxon>
        <taxon>Magnoliopsida</taxon>
        <taxon>eudicotyledons</taxon>
        <taxon>Gunneridae</taxon>
        <taxon>Pentapetalae</taxon>
        <taxon>rosids</taxon>
        <taxon>fabids</taxon>
        <taxon>Malpighiales</taxon>
        <taxon>Linaceae</taxon>
        <taxon>Linum</taxon>
    </lineage>
</organism>
<evidence type="ECO:0000313" key="2">
    <source>
        <dbReference type="Proteomes" id="UP001497516"/>
    </source>
</evidence>
<dbReference type="Pfam" id="PF08284">
    <property type="entry name" value="RVP_2"/>
    <property type="match status" value="1"/>
</dbReference>
<protein>
    <submittedName>
        <fullName evidence="1">Uncharacterized protein</fullName>
    </submittedName>
</protein>
<gene>
    <name evidence="1" type="ORF">LTRI10_LOCUS47226</name>
</gene>
<dbReference type="InterPro" id="IPR021109">
    <property type="entry name" value="Peptidase_aspartic_dom_sf"/>
</dbReference>
<dbReference type="Proteomes" id="UP001497516">
    <property type="component" value="Chromosome 8"/>
</dbReference>
<accession>A0AAV2GAS1</accession>
<reference evidence="1 2" key="1">
    <citation type="submission" date="2024-04" db="EMBL/GenBank/DDBJ databases">
        <authorList>
            <person name="Fracassetti M."/>
        </authorList>
    </citation>
    <scope>NUCLEOTIDE SEQUENCE [LARGE SCALE GENOMIC DNA]</scope>
</reference>
<dbReference type="AlphaFoldDB" id="A0AAV2GAS1"/>
<proteinExistence type="predicted"/>
<dbReference type="Gene3D" id="2.40.70.10">
    <property type="entry name" value="Acid Proteases"/>
    <property type="match status" value="1"/>
</dbReference>
<sequence length="154" mass="17447">MSTITPSAANHDEGDPLILITSRPTGKFPIFPNRVSNSRTLWFAILLQQEALVALIDSGSSHNFINCETTRASSLPYTLIPPFMVKFANGNVLRCDRCYKNMETIIQGKPMTVDLYELPIKGLDVVLGIRWLRHLGPVTIDWDRLMLKFLNSEW</sequence>